<keyword evidence="4" id="KW-1133">Transmembrane helix</keyword>
<evidence type="ECO:0000256" key="2">
    <source>
        <dbReference type="ARBA" id="ARBA00022692"/>
    </source>
</evidence>
<dbReference type="Pfam" id="PF00153">
    <property type="entry name" value="Mito_carr"/>
    <property type="match status" value="1"/>
</dbReference>
<dbReference type="EMBL" id="WNWQ01000067">
    <property type="protein sequence ID" value="KAE9980898.1"/>
    <property type="molecule type" value="Genomic_DNA"/>
</dbReference>
<keyword evidence="2" id="KW-0812">Transmembrane</keyword>
<dbReference type="SUPFAM" id="SSF103506">
    <property type="entry name" value="Mitochondrial carrier"/>
    <property type="match status" value="1"/>
</dbReference>
<comment type="caution">
    <text evidence="7">The sequence shown here is derived from an EMBL/GenBank/DDBJ whole genome shotgun (WGS) entry which is preliminary data.</text>
</comment>
<dbReference type="InterPro" id="IPR038816">
    <property type="entry name" value="Stationary_phase_5"/>
</dbReference>
<reference evidence="7 8" key="1">
    <citation type="submission" date="2019-11" db="EMBL/GenBank/DDBJ databases">
        <title>Venturia inaequalis Genome Resource.</title>
        <authorList>
            <person name="Lichtner F.J."/>
        </authorList>
    </citation>
    <scope>NUCLEOTIDE SEQUENCE [LARGE SCALE GENOMIC DNA]</scope>
    <source>
        <strain evidence="7">Bline_iso_100314</strain>
    </source>
</reference>
<keyword evidence="3" id="KW-0496">Mitochondrion</keyword>
<evidence type="ECO:0000256" key="3">
    <source>
        <dbReference type="ARBA" id="ARBA00022792"/>
    </source>
</evidence>
<evidence type="ECO:0000313" key="7">
    <source>
        <dbReference type="EMBL" id="KAE9980898.1"/>
    </source>
</evidence>
<dbReference type="Proteomes" id="UP000433883">
    <property type="component" value="Unassembled WGS sequence"/>
</dbReference>
<dbReference type="Gene3D" id="1.50.40.10">
    <property type="entry name" value="Mitochondrial carrier domain"/>
    <property type="match status" value="1"/>
</dbReference>
<evidence type="ECO:0000256" key="4">
    <source>
        <dbReference type="ARBA" id="ARBA00022989"/>
    </source>
</evidence>
<dbReference type="AlphaFoldDB" id="A0A8H3V555"/>
<feature type="compositionally biased region" description="Basic and acidic residues" evidence="6">
    <location>
        <begin position="471"/>
        <end position="487"/>
    </location>
</feature>
<evidence type="ECO:0000313" key="8">
    <source>
        <dbReference type="Proteomes" id="UP000433883"/>
    </source>
</evidence>
<proteinExistence type="predicted"/>
<feature type="compositionally biased region" description="Polar residues" evidence="6">
    <location>
        <begin position="460"/>
        <end position="470"/>
    </location>
</feature>
<dbReference type="PANTHER" id="PTHR42342">
    <property type="entry name" value="STATIONARY PHASE PROTEIN 5"/>
    <property type="match status" value="1"/>
</dbReference>
<dbReference type="GO" id="GO:0043248">
    <property type="term" value="P:proteasome assembly"/>
    <property type="evidence" value="ECO:0007669"/>
    <property type="project" value="TreeGrafter"/>
</dbReference>
<dbReference type="InterPro" id="IPR023395">
    <property type="entry name" value="MCP_dom_sf"/>
</dbReference>
<feature type="region of interest" description="Disordered" evidence="6">
    <location>
        <begin position="453"/>
        <end position="487"/>
    </location>
</feature>
<accession>A0A8H3V555</accession>
<dbReference type="InterPro" id="IPR018108">
    <property type="entry name" value="MCP_transmembrane"/>
</dbReference>
<dbReference type="GO" id="GO:0016020">
    <property type="term" value="C:membrane"/>
    <property type="evidence" value="ECO:0007669"/>
    <property type="project" value="UniProtKB-SubCell"/>
</dbReference>
<organism evidence="7 8">
    <name type="scientific">Venturia inaequalis</name>
    <name type="common">Apple scab fungus</name>
    <dbReference type="NCBI Taxonomy" id="5025"/>
    <lineage>
        <taxon>Eukaryota</taxon>
        <taxon>Fungi</taxon>
        <taxon>Dikarya</taxon>
        <taxon>Ascomycota</taxon>
        <taxon>Pezizomycotina</taxon>
        <taxon>Dothideomycetes</taxon>
        <taxon>Pleosporomycetidae</taxon>
        <taxon>Venturiales</taxon>
        <taxon>Venturiaceae</taxon>
        <taxon>Venturia</taxon>
    </lineage>
</organism>
<keyword evidence="3" id="KW-0999">Mitochondrion inner membrane</keyword>
<comment type="subcellular location">
    <subcellularLocation>
        <location evidence="1">Membrane</location>
        <topology evidence="1">Multi-pass membrane protein</topology>
    </subcellularLocation>
</comment>
<keyword evidence="5" id="KW-0472">Membrane</keyword>
<sequence length="514" mass="55658">MFVAKIGLQSRPPPSRKGKPFTRIAEVISYILTNEGWRRLYKGLGPQLSRAILFQGNLIVELVLPPLLAIAAQNASKFIQSKVPASLTRPAAELKPIYARLAPRHPVHPAAFLKQSKRWSSTTHGIASGARQFTTGASKGKPAFRPRATFPSSKVASAIGLSTGRTPFASTLRPHLTGGTLGRTAGGYSMGGGRVGGARFFSHGPAAPAQIIQNVNQAIRAFAVGGKKAQFDGTNPKTGEKRYKTVTVLQHEAAKQILAVPKATPGSFIGFSVNPSITALTPLNAIPGFQTSQRRTETLNTEGLLDVLSIDFSRALKDLAVILNDLKRLSALGDLPITYQDSSIRIHFPGCDSDTVERLADELGIQRGIVRQDEDFDAYNGTDIALLFPFAASQTPSECSFYEKSVTNRKVKPQDRWWGENALIDDAPATPIVQITPDDFSTLSDSGMELDGFEEEENPWLSSPSGYESLHSSELDDSGRCYEKESHTSPLEYSGIAGIYRFISEIDTAAGRTQ</sequence>
<dbReference type="GO" id="GO:0070628">
    <property type="term" value="F:proteasome binding"/>
    <property type="evidence" value="ECO:0007669"/>
    <property type="project" value="InterPro"/>
</dbReference>
<evidence type="ECO:0000256" key="6">
    <source>
        <dbReference type="SAM" id="MobiDB-lite"/>
    </source>
</evidence>
<dbReference type="PANTHER" id="PTHR42342:SF1">
    <property type="entry name" value="STATIONARY PHASE PROTEIN 5"/>
    <property type="match status" value="1"/>
</dbReference>
<name>A0A8H3V555_VENIN</name>
<gene>
    <name evidence="7" type="ORF">BLS_008088</name>
</gene>
<evidence type="ECO:0000256" key="1">
    <source>
        <dbReference type="ARBA" id="ARBA00004141"/>
    </source>
</evidence>
<protein>
    <submittedName>
        <fullName evidence="7">Uncharacterized protein</fullName>
    </submittedName>
</protein>
<evidence type="ECO:0000256" key="5">
    <source>
        <dbReference type="ARBA" id="ARBA00023136"/>
    </source>
</evidence>